<evidence type="ECO:0000313" key="1">
    <source>
        <dbReference type="EMBL" id="KAJ0216770.1"/>
    </source>
</evidence>
<protein>
    <recommendedName>
        <fullName evidence="3">Protein FAR1-RELATED SEQUENCE</fullName>
    </recommendedName>
</protein>
<accession>A0A9R1W1Q9</accession>
<dbReference type="AlphaFoldDB" id="A0A9R1W1Q9"/>
<keyword evidence="2" id="KW-1185">Reference proteome</keyword>
<reference evidence="1 2" key="1">
    <citation type="journal article" date="2017" name="Nat. Commun.">
        <title>Genome assembly with in vitro proximity ligation data and whole-genome triplication in lettuce.</title>
        <authorList>
            <person name="Reyes-Chin-Wo S."/>
            <person name="Wang Z."/>
            <person name="Yang X."/>
            <person name="Kozik A."/>
            <person name="Arikit S."/>
            <person name="Song C."/>
            <person name="Xia L."/>
            <person name="Froenicke L."/>
            <person name="Lavelle D.O."/>
            <person name="Truco M.J."/>
            <person name="Xia R."/>
            <person name="Zhu S."/>
            <person name="Xu C."/>
            <person name="Xu H."/>
            <person name="Xu X."/>
            <person name="Cox K."/>
            <person name="Korf I."/>
            <person name="Meyers B.C."/>
            <person name="Michelmore R.W."/>
        </authorList>
    </citation>
    <scope>NUCLEOTIDE SEQUENCE [LARGE SCALE GENOMIC DNA]</scope>
    <source>
        <strain evidence="2">cv. Salinas</strain>
        <tissue evidence="1">Seedlings</tissue>
    </source>
</reference>
<comment type="caution">
    <text evidence="1">The sequence shown here is derived from an EMBL/GenBank/DDBJ whole genome shotgun (WGS) entry which is preliminary data.</text>
</comment>
<evidence type="ECO:0008006" key="3">
    <source>
        <dbReference type="Google" id="ProtNLM"/>
    </source>
</evidence>
<name>A0A9R1W1Q9_LACSA</name>
<organism evidence="1 2">
    <name type="scientific">Lactuca sativa</name>
    <name type="common">Garden lettuce</name>
    <dbReference type="NCBI Taxonomy" id="4236"/>
    <lineage>
        <taxon>Eukaryota</taxon>
        <taxon>Viridiplantae</taxon>
        <taxon>Streptophyta</taxon>
        <taxon>Embryophyta</taxon>
        <taxon>Tracheophyta</taxon>
        <taxon>Spermatophyta</taxon>
        <taxon>Magnoliopsida</taxon>
        <taxon>eudicotyledons</taxon>
        <taxon>Gunneridae</taxon>
        <taxon>Pentapetalae</taxon>
        <taxon>asterids</taxon>
        <taxon>campanulids</taxon>
        <taxon>Asterales</taxon>
        <taxon>Asteraceae</taxon>
        <taxon>Cichorioideae</taxon>
        <taxon>Cichorieae</taxon>
        <taxon>Lactucinae</taxon>
        <taxon>Lactuca</taxon>
    </lineage>
</organism>
<sequence length="186" mass="21995">MLKSFEINLSACDHYLKVFDRWMLRVKCDEHNHAPAQHMEGHLFVRRLSVDENPSVLRYVEDIWLNKYKEMFVSLHTTLINESLENNIYYRYNHHNLKCFRLLRCFVSNKALDIILGELQRLNDINSDSSDCGEDIPLDSIDIFWRKLDISDTTPVVDDNILCDDIVEKIKESFMKQSKAEKNNLI</sequence>
<proteinExistence type="predicted"/>
<evidence type="ECO:0000313" key="2">
    <source>
        <dbReference type="Proteomes" id="UP000235145"/>
    </source>
</evidence>
<dbReference type="EMBL" id="NBSK02000003">
    <property type="protein sequence ID" value="KAJ0216770.1"/>
    <property type="molecule type" value="Genomic_DNA"/>
</dbReference>
<dbReference type="Proteomes" id="UP000235145">
    <property type="component" value="Unassembled WGS sequence"/>
</dbReference>
<gene>
    <name evidence="1" type="ORF">LSAT_V11C300119400</name>
</gene>